<evidence type="ECO:0000313" key="3">
    <source>
        <dbReference type="Proteomes" id="UP000230002"/>
    </source>
</evidence>
<feature type="region of interest" description="Disordered" evidence="1">
    <location>
        <begin position="1"/>
        <end position="27"/>
    </location>
</feature>
<protein>
    <submittedName>
        <fullName evidence="2">Uncharacterized protein</fullName>
    </submittedName>
</protein>
<organism evidence="2 3">
    <name type="scientific">Ganoderma sinense ZZ0214-1</name>
    <dbReference type="NCBI Taxonomy" id="1077348"/>
    <lineage>
        <taxon>Eukaryota</taxon>
        <taxon>Fungi</taxon>
        <taxon>Dikarya</taxon>
        <taxon>Basidiomycota</taxon>
        <taxon>Agaricomycotina</taxon>
        <taxon>Agaricomycetes</taxon>
        <taxon>Polyporales</taxon>
        <taxon>Polyporaceae</taxon>
        <taxon>Ganoderma</taxon>
    </lineage>
</organism>
<feature type="region of interest" description="Disordered" evidence="1">
    <location>
        <begin position="118"/>
        <end position="137"/>
    </location>
</feature>
<reference evidence="2 3" key="1">
    <citation type="journal article" date="2015" name="Sci. Rep.">
        <title>Chromosome-level genome map provides insights into diverse defense mechanisms in the medicinal fungus Ganoderma sinense.</title>
        <authorList>
            <person name="Zhu Y."/>
            <person name="Xu J."/>
            <person name="Sun C."/>
            <person name="Zhou S."/>
            <person name="Xu H."/>
            <person name="Nelson D.R."/>
            <person name="Qian J."/>
            <person name="Song J."/>
            <person name="Luo H."/>
            <person name="Xiang L."/>
            <person name="Li Y."/>
            <person name="Xu Z."/>
            <person name="Ji A."/>
            <person name="Wang L."/>
            <person name="Lu S."/>
            <person name="Hayward A."/>
            <person name="Sun W."/>
            <person name="Li X."/>
            <person name="Schwartz D.C."/>
            <person name="Wang Y."/>
            <person name="Chen S."/>
        </authorList>
    </citation>
    <scope>NUCLEOTIDE SEQUENCE [LARGE SCALE GENOMIC DNA]</scope>
    <source>
        <strain evidence="2 3">ZZ0214-1</strain>
    </source>
</reference>
<dbReference type="EMBL" id="AYKW01000045">
    <property type="protein sequence ID" value="PIL25890.1"/>
    <property type="molecule type" value="Genomic_DNA"/>
</dbReference>
<evidence type="ECO:0000313" key="2">
    <source>
        <dbReference type="EMBL" id="PIL25890.1"/>
    </source>
</evidence>
<sequence>MNPRKGSRHTGSHAWLTSPQTAGPPLRDARGIWIARLEFGDRRVDPELYRQAAPETDSGHSPARHVQAPFTYRRGRSYASGGPAGVKPYVSSTAGPALLVLVTVYGDDGNDGLKGAAGSQVAGGCQRGSRSDANSVGTRRRKAVVVRLVLASAE</sequence>
<proteinExistence type="predicted"/>
<feature type="region of interest" description="Disordered" evidence="1">
    <location>
        <begin position="52"/>
        <end position="87"/>
    </location>
</feature>
<name>A0A2G8RWJ8_9APHY</name>
<dbReference type="Proteomes" id="UP000230002">
    <property type="component" value="Unassembled WGS sequence"/>
</dbReference>
<gene>
    <name evidence="2" type="ORF">GSI_11643</name>
</gene>
<evidence type="ECO:0000256" key="1">
    <source>
        <dbReference type="SAM" id="MobiDB-lite"/>
    </source>
</evidence>
<feature type="compositionally biased region" description="Basic residues" evidence="1">
    <location>
        <begin position="1"/>
        <end position="11"/>
    </location>
</feature>
<keyword evidence="3" id="KW-1185">Reference proteome</keyword>
<accession>A0A2G8RWJ8</accession>
<dbReference type="AlphaFoldDB" id="A0A2G8RWJ8"/>
<comment type="caution">
    <text evidence="2">The sequence shown here is derived from an EMBL/GenBank/DDBJ whole genome shotgun (WGS) entry which is preliminary data.</text>
</comment>